<name>A0A348AJ66_9FIRM</name>
<organism evidence="2 3">
    <name type="scientific">Methylomusa anaerophila</name>
    <dbReference type="NCBI Taxonomy" id="1930071"/>
    <lineage>
        <taxon>Bacteria</taxon>
        <taxon>Bacillati</taxon>
        <taxon>Bacillota</taxon>
        <taxon>Negativicutes</taxon>
        <taxon>Selenomonadales</taxon>
        <taxon>Sporomusaceae</taxon>
        <taxon>Methylomusa</taxon>
    </lineage>
</organism>
<dbReference type="Gene3D" id="3.10.310.30">
    <property type="match status" value="1"/>
</dbReference>
<dbReference type="InterPro" id="IPR038763">
    <property type="entry name" value="DHH_sf"/>
</dbReference>
<protein>
    <submittedName>
        <fullName evidence="2">Putative manganese-dependent inorganic pyrophosphatase</fullName>
    </submittedName>
</protein>
<dbReference type="RefSeq" id="WP_126308177.1">
    <property type="nucleotide sequence ID" value="NZ_AP018449.1"/>
</dbReference>
<evidence type="ECO:0000313" key="2">
    <source>
        <dbReference type="EMBL" id="BBB91114.1"/>
    </source>
</evidence>
<dbReference type="SUPFAM" id="SSF64182">
    <property type="entry name" value="DHH phosphoesterases"/>
    <property type="match status" value="1"/>
</dbReference>
<dbReference type="Gene3D" id="3.90.1640.10">
    <property type="entry name" value="inorganic pyrophosphatase (n-terminal core)"/>
    <property type="match status" value="1"/>
</dbReference>
<reference evidence="2 3" key="1">
    <citation type="journal article" date="2018" name="Int. J. Syst. Evol. Microbiol.">
        <title>Methylomusa anaerophila gen. nov., sp. nov., an anaerobic methanol-utilizing bacterium isolated from a microbial fuel cell.</title>
        <authorList>
            <person name="Amano N."/>
            <person name="Yamamuro A."/>
            <person name="Miyahara M."/>
            <person name="Kouzuma A."/>
            <person name="Abe T."/>
            <person name="Watanabe K."/>
        </authorList>
    </citation>
    <scope>NUCLEOTIDE SEQUENCE [LARGE SCALE GENOMIC DNA]</scope>
    <source>
        <strain evidence="2 3">MMFC1</strain>
    </source>
</reference>
<feature type="domain" description="DDH" evidence="1">
    <location>
        <begin position="12"/>
        <end position="154"/>
    </location>
</feature>
<evidence type="ECO:0000259" key="1">
    <source>
        <dbReference type="Pfam" id="PF01368"/>
    </source>
</evidence>
<gene>
    <name evidence="2" type="ORF">MAMMFC1_01783</name>
</gene>
<dbReference type="InterPro" id="IPR001667">
    <property type="entry name" value="DDH_dom"/>
</dbReference>
<accession>A0A348AJ66</accession>
<dbReference type="InterPro" id="IPR051319">
    <property type="entry name" value="Oligoribo/pAp-PDE_c-di-AMP_PDE"/>
</dbReference>
<dbReference type="Proteomes" id="UP000276437">
    <property type="component" value="Chromosome"/>
</dbReference>
<dbReference type="AlphaFoldDB" id="A0A348AJ66"/>
<evidence type="ECO:0000313" key="3">
    <source>
        <dbReference type="Proteomes" id="UP000276437"/>
    </source>
</evidence>
<dbReference type="EMBL" id="AP018449">
    <property type="protein sequence ID" value="BBB91114.1"/>
    <property type="molecule type" value="Genomic_DNA"/>
</dbReference>
<dbReference type="Pfam" id="PF01368">
    <property type="entry name" value="DHH"/>
    <property type="match status" value="1"/>
</dbReference>
<dbReference type="PANTHER" id="PTHR47618">
    <property type="entry name" value="BIFUNCTIONAL OLIGORIBONUCLEASE AND PAP PHOSPHATASE NRNA"/>
    <property type="match status" value="1"/>
</dbReference>
<dbReference type="OrthoDB" id="5896813at2"/>
<proteinExistence type="predicted"/>
<dbReference type="KEGG" id="mana:MAMMFC1_01783"/>
<keyword evidence="3" id="KW-1185">Reference proteome</keyword>
<sequence length="497" mass="56224">MFKLTDLLYHENIVIQCHDNPDADAIASGFALYEFFREYGKKVRLVYSGRFPITKPNLLEMVMALKIPVDYVDDLNVDGLLITVDCQYGAGNVKRFPAQSVAIIDHHQQEIFDVKTVKIDAYLGSCATVVWKLLKDADFDLSSNMRVTTALYYGLLTDTNYFAEIYHPLDKDMRDGLNYDYNLIRKLKNSNLTMSDIEIAGKALLQSSHQLEQSFAIFRAEPCDPNILGFISDIALQVHTIDVCIIYNQLSDGIKYSVRSCIREVMANELAAYLAENIGSGGGHAEKAGGFISLAKFHNLYPGIDIDAYLSDRIGKYYDSYNIIYSNAHNIEISNMRKYKKRDIVVGYAHSVDVFATGTPLLIRTLEGDINTFSAEDIYIMVGVKGEVYPIKKEKFDKSYRMLGQKYDLEAEYAPTIRNRLTGEVVELTKFLKSCVATGDTAVYAAPLTKNTKVFTAWDDQKYMSGKVNDYLAIRQDDINDVYIIENSIFPRTYSPE</sequence>
<dbReference type="PANTHER" id="PTHR47618:SF1">
    <property type="entry name" value="BIFUNCTIONAL OLIGORIBONUCLEASE AND PAP PHOSPHATASE NRNA"/>
    <property type="match status" value="1"/>
</dbReference>